<feature type="non-terminal residue" evidence="4">
    <location>
        <position position="1"/>
    </location>
</feature>
<dbReference type="PROSITE" id="PS00455">
    <property type="entry name" value="AMP_BINDING"/>
    <property type="match status" value="1"/>
</dbReference>
<name>A0ABN7VHV8_GIGMA</name>
<comment type="caution">
    <text evidence="4">The sequence shown here is derived from an EMBL/GenBank/DDBJ whole genome shotgun (WGS) entry which is preliminary data.</text>
</comment>
<dbReference type="PANTHER" id="PTHR43272:SF33">
    <property type="entry name" value="AMP-BINDING DOMAIN-CONTAINING PROTEIN-RELATED"/>
    <property type="match status" value="1"/>
</dbReference>
<sequence>RLTKQNRGVPREDESIMKRIEWFTRLKELTENLKLNEANENFNRLRKEKDELNRYYDLTQRTIFPECILNIYKIGKLLLDGTIRLFQERRVAAFYLRRLCEKKIAIRIIEMSIIDYNKQSFVVPGTERNGQTGHYRNAFLPDGQIKTSPRPGFTRLYDIFQHTLKKFRNRECLGIRQFDEKTRNYGDYLWQTYEQVNERITNFGSGILHLKLNIIKDDQIEKLIVGICSANRPEYHIVYQSASAYNFTVCPLYESLGPNNLEYCLTHTEASIVIVAKSHVQNMLNLSGKLPALKAIITLDSLDDPACKFLQSEASQKNILLYEFSQIEKFGQQHFRENVSVHSDDLFIIMYTSGTTGLPKGVMLSHGNLLAAMCPVYHPFDEAPGSRVLSYLPMAHIFGVMTESIAIMSGISIGYSSGDSNRLFEDIQTLQPIAFSGVPRIFNKLYKSIRTVTIDAPGKEGEIARRAYQKKLAHFKKTGELKYEEWDKLAGKNIRGILGKNIKRMFCSAAALSEDVMEFLKIALGVNFVQGYGQTESTGAGSRIIMGDPIILSHVGAPSPCTDKPNPRGEICLIGASIMKGYFKDEKKTKETIDKEGWLHTGDVGEIDGRGCLKIIDRVKNIFKLAQGEYVAPEKIENIYLQESLISQIFVHGDPNQRFLVAIIVPYDKHFIPWASQIVKGLDYEALMKNNVIINEFLKRLHTLGKINGLNGFEQVKAIHLDTISFSIENGLLTPT</sequence>
<dbReference type="Proteomes" id="UP000789901">
    <property type="component" value="Unassembled WGS sequence"/>
</dbReference>
<evidence type="ECO:0000256" key="1">
    <source>
        <dbReference type="ARBA" id="ARBA00022741"/>
    </source>
</evidence>
<dbReference type="InterPro" id="IPR020845">
    <property type="entry name" value="AMP-binding_CS"/>
</dbReference>
<keyword evidence="1" id="KW-0547">Nucleotide-binding</keyword>
<dbReference type="InterPro" id="IPR000873">
    <property type="entry name" value="AMP-dep_synth/lig_dom"/>
</dbReference>
<dbReference type="SUPFAM" id="SSF56801">
    <property type="entry name" value="Acetyl-CoA synthetase-like"/>
    <property type="match status" value="1"/>
</dbReference>
<organism evidence="4 5">
    <name type="scientific">Gigaspora margarita</name>
    <dbReference type="NCBI Taxonomy" id="4874"/>
    <lineage>
        <taxon>Eukaryota</taxon>
        <taxon>Fungi</taxon>
        <taxon>Fungi incertae sedis</taxon>
        <taxon>Mucoromycota</taxon>
        <taxon>Glomeromycotina</taxon>
        <taxon>Glomeromycetes</taxon>
        <taxon>Diversisporales</taxon>
        <taxon>Gigasporaceae</taxon>
        <taxon>Gigaspora</taxon>
    </lineage>
</organism>
<evidence type="ECO:0000313" key="5">
    <source>
        <dbReference type="Proteomes" id="UP000789901"/>
    </source>
</evidence>
<reference evidence="4 5" key="1">
    <citation type="submission" date="2021-06" db="EMBL/GenBank/DDBJ databases">
        <authorList>
            <person name="Kallberg Y."/>
            <person name="Tangrot J."/>
            <person name="Rosling A."/>
        </authorList>
    </citation>
    <scope>NUCLEOTIDE SEQUENCE [LARGE SCALE GENOMIC DNA]</scope>
    <source>
        <strain evidence="4 5">120-4 pot B 10/14</strain>
    </source>
</reference>
<dbReference type="EMBL" id="CAJVQB010015297">
    <property type="protein sequence ID" value="CAG8773753.1"/>
    <property type="molecule type" value="Genomic_DNA"/>
</dbReference>
<feature type="domain" description="AMP-dependent synthetase/ligase" evidence="3">
    <location>
        <begin position="176"/>
        <end position="583"/>
    </location>
</feature>
<keyword evidence="2" id="KW-0067">ATP-binding</keyword>
<protein>
    <submittedName>
        <fullName evidence="4">36846_t:CDS:1</fullName>
    </submittedName>
</protein>
<dbReference type="PANTHER" id="PTHR43272">
    <property type="entry name" value="LONG-CHAIN-FATTY-ACID--COA LIGASE"/>
    <property type="match status" value="1"/>
</dbReference>
<dbReference type="InterPro" id="IPR042099">
    <property type="entry name" value="ANL_N_sf"/>
</dbReference>
<evidence type="ECO:0000259" key="3">
    <source>
        <dbReference type="Pfam" id="PF00501"/>
    </source>
</evidence>
<feature type="non-terminal residue" evidence="4">
    <location>
        <position position="736"/>
    </location>
</feature>
<evidence type="ECO:0000313" key="4">
    <source>
        <dbReference type="EMBL" id="CAG8773753.1"/>
    </source>
</evidence>
<keyword evidence="5" id="KW-1185">Reference proteome</keyword>
<dbReference type="Pfam" id="PF00501">
    <property type="entry name" value="AMP-binding"/>
    <property type="match status" value="1"/>
</dbReference>
<proteinExistence type="predicted"/>
<dbReference type="Gene3D" id="3.40.50.12780">
    <property type="entry name" value="N-terminal domain of ligase-like"/>
    <property type="match status" value="1"/>
</dbReference>
<gene>
    <name evidence="4" type="ORF">GMARGA_LOCUS18831</name>
</gene>
<evidence type="ECO:0000256" key="2">
    <source>
        <dbReference type="ARBA" id="ARBA00022840"/>
    </source>
</evidence>
<accession>A0ABN7VHV8</accession>